<keyword evidence="5 8" id="KW-1015">Disulfide bond</keyword>
<dbReference type="GO" id="GO:0005975">
    <property type="term" value="P:carbohydrate metabolic process"/>
    <property type="evidence" value="ECO:0007669"/>
    <property type="project" value="InterPro"/>
</dbReference>
<dbReference type="InterPro" id="IPR050749">
    <property type="entry name" value="Glycosyl_Hydrolase_47"/>
</dbReference>
<dbReference type="GO" id="GO:0016020">
    <property type="term" value="C:membrane"/>
    <property type="evidence" value="ECO:0007669"/>
    <property type="project" value="InterPro"/>
</dbReference>
<evidence type="ECO:0000256" key="10">
    <source>
        <dbReference type="SAM" id="MobiDB-lite"/>
    </source>
</evidence>
<dbReference type="GeneID" id="89978201"/>
<dbReference type="PRINTS" id="PR00747">
    <property type="entry name" value="GLYHDRLASE47"/>
</dbReference>
<feature type="binding site" evidence="7">
    <location>
        <position position="599"/>
    </location>
    <ligand>
        <name>Ca(2+)</name>
        <dbReference type="ChEBI" id="CHEBI:29108"/>
    </ligand>
</feature>
<dbReference type="GO" id="GO:0005509">
    <property type="term" value="F:calcium ion binding"/>
    <property type="evidence" value="ECO:0007669"/>
    <property type="project" value="InterPro"/>
</dbReference>
<gene>
    <name evidence="12" type="ORF">LTR84_010043</name>
</gene>
<dbReference type="AlphaFoldDB" id="A0AAV9NL42"/>
<evidence type="ECO:0000256" key="4">
    <source>
        <dbReference type="ARBA" id="ARBA00022801"/>
    </source>
</evidence>
<feature type="disulfide bond" evidence="8">
    <location>
        <begin position="398"/>
        <end position="427"/>
    </location>
</feature>
<dbReference type="Gene3D" id="1.50.10.10">
    <property type="match status" value="1"/>
</dbReference>
<evidence type="ECO:0000313" key="13">
    <source>
        <dbReference type="Proteomes" id="UP001358417"/>
    </source>
</evidence>
<evidence type="ECO:0000256" key="9">
    <source>
        <dbReference type="RuleBase" id="RU361193"/>
    </source>
</evidence>
<feature type="transmembrane region" description="Helical" evidence="11">
    <location>
        <begin position="29"/>
        <end position="47"/>
    </location>
</feature>
<dbReference type="EMBL" id="JAVRRD010000004">
    <property type="protein sequence ID" value="KAK5060159.1"/>
    <property type="molecule type" value="Genomic_DNA"/>
</dbReference>
<dbReference type="EC" id="3.2.1.-" evidence="9"/>
<comment type="pathway">
    <text evidence="2">Protein modification; protein glycosylation.</text>
</comment>
<feature type="active site" evidence="6">
    <location>
        <position position="326"/>
    </location>
</feature>
<feature type="active site" description="Proton donor" evidence="6">
    <location>
        <position position="441"/>
    </location>
</feature>
<evidence type="ECO:0000256" key="2">
    <source>
        <dbReference type="ARBA" id="ARBA00004922"/>
    </source>
</evidence>
<evidence type="ECO:0000256" key="1">
    <source>
        <dbReference type="ARBA" id="ARBA00001913"/>
    </source>
</evidence>
<dbReference type="PANTHER" id="PTHR11742:SF103">
    <property type="entry name" value="ENDOPLASMIC RETICULUM MANNOSIDASE MNL2-RELATED"/>
    <property type="match status" value="1"/>
</dbReference>
<feature type="region of interest" description="Disordered" evidence="10">
    <location>
        <begin position="1"/>
        <end position="24"/>
    </location>
</feature>
<keyword evidence="11" id="KW-1133">Transmembrane helix</keyword>
<evidence type="ECO:0000256" key="8">
    <source>
        <dbReference type="PIRSR" id="PIRSR601382-3"/>
    </source>
</evidence>
<keyword evidence="11" id="KW-0812">Transmembrane</keyword>
<evidence type="ECO:0000313" key="12">
    <source>
        <dbReference type="EMBL" id="KAK5060159.1"/>
    </source>
</evidence>
<keyword evidence="7" id="KW-0479">Metal-binding</keyword>
<name>A0AAV9NL42_9EURO</name>
<keyword evidence="4 9" id="KW-0378">Hydrolase</keyword>
<feature type="compositionally biased region" description="Low complexity" evidence="10">
    <location>
        <begin position="7"/>
        <end position="18"/>
    </location>
</feature>
<evidence type="ECO:0000256" key="5">
    <source>
        <dbReference type="ARBA" id="ARBA00023157"/>
    </source>
</evidence>
<organism evidence="12 13">
    <name type="scientific">Exophiala bonariae</name>
    <dbReference type="NCBI Taxonomy" id="1690606"/>
    <lineage>
        <taxon>Eukaryota</taxon>
        <taxon>Fungi</taxon>
        <taxon>Dikarya</taxon>
        <taxon>Ascomycota</taxon>
        <taxon>Pezizomycotina</taxon>
        <taxon>Eurotiomycetes</taxon>
        <taxon>Chaetothyriomycetidae</taxon>
        <taxon>Chaetothyriales</taxon>
        <taxon>Herpotrichiellaceae</taxon>
        <taxon>Exophiala</taxon>
    </lineage>
</organism>
<dbReference type="InterPro" id="IPR036026">
    <property type="entry name" value="Seven-hairpin_glycosidases"/>
</dbReference>
<feature type="active site" evidence="6">
    <location>
        <position position="513"/>
    </location>
</feature>
<keyword evidence="11" id="KW-0472">Membrane</keyword>
<sequence>MDLGKGATQTAPSASSASRGHHAMTPRKGRVAVVVITLSILLLLWRLPRSSHGIFPEPLGDVVLKPQEEDNRPAIPSILRLPDVSSTGVPRIQADFVAESSSAKNTRLQRLQKIKAAALHSWHGYRKFAWLKDELAPVSGGSKTSFGGWAVTLIDSLDTLWLMGLKSEFEEAVQALVDIDFEKPAHLPINVFETTIRYLGGLLGAYDLSNGEYPVLLEKAIEVGNMLYGAFDTPNRMPVIQWSKVGTEAAAGDTLVAELGSLTLEFTRLSQLTGDQRYYEAIRGITNCFESQQGQTRVPGLFPHVVNARECWFGDGVTFSIGSSADSVYEYFPKQYQLLRGRSLQYAKLYLTAKEPLKEHILFRPSIPAGQDILLAGIYKKYPTGREEFIAETQHLACFAGGMFALGAKLFDIPSDLKTARDLVEGCVWAYNATSMGIMPERLRLVPCHDRRQPCSWDERLWDKELLMLNSQEESASEKALSQEKRAQRLADRLRLPKGVTEMSNRGYALRPETIESIFVLYRVTGDESLREVAWSMFESIVAHTKTEFGFSSIDDVTSTNPTKMDIMESFWIAETLKYFYLLFEDPDVVSLDDFVFNTEAHPFRLQEV</sequence>
<dbReference type="FunFam" id="1.50.10.10:FF:000037">
    <property type="entry name" value="alpha-1,2-Mannosidase"/>
    <property type="match status" value="1"/>
</dbReference>
<evidence type="ECO:0000256" key="11">
    <source>
        <dbReference type="SAM" id="Phobius"/>
    </source>
</evidence>
<dbReference type="GO" id="GO:0036503">
    <property type="term" value="P:ERAD pathway"/>
    <property type="evidence" value="ECO:0007669"/>
    <property type="project" value="UniProtKB-ARBA"/>
</dbReference>
<dbReference type="Proteomes" id="UP001358417">
    <property type="component" value="Unassembled WGS sequence"/>
</dbReference>
<comment type="similarity">
    <text evidence="3 9">Belongs to the glycosyl hydrolase 47 family.</text>
</comment>
<dbReference type="InterPro" id="IPR012341">
    <property type="entry name" value="6hp_glycosidase-like_sf"/>
</dbReference>
<dbReference type="SUPFAM" id="SSF48225">
    <property type="entry name" value="Seven-hairpin glycosidases"/>
    <property type="match status" value="1"/>
</dbReference>
<comment type="cofactor">
    <cofactor evidence="1 7">
        <name>Ca(2+)</name>
        <dbReference type="ChEBI" id="CHEBI:29108"/>
    </cofactor>
</comment>
<keyword evidence="13" id="KW-1185">Reference proteome</keyword>
<proteinExistence type="inferred from homology"/>
<keyword evidence="9" id="KW-0326">Glycosidase</keyword>
<dbReference type="RefSeq" id="XP_064709980.1">
    <property type="nucleotide sequence ID" value="XM_064853581.1"/>
</dbReference>
<comment type="caution">
    <text evidence="12">The sequence shown here is derived from an EMBL/GenBank/DDBJ whole genome shotgun (WGS) entry which is preliminary data.</text>
</comment>
<accession>A0AAV9NL42</accession>
<protein>
    <recommendedName>
        <fullName evidence="9">alpha-1,2-Mannosidase</fullName>
        <ecNumber evidence="9">3.2.1.-</ecNumber>
    </recommendedName>
</protein>
<keyword evidence="7" id="KW-0106">Calcium</keyword>
<dbReference type="GO" id="GO:0005783">
    <property type="term" value="C:endoplasmic reticulum"/>
    <property type="evidence" value="ECO:0007669"/>
    <property type="project" value="TreeGrafter"/>
</dbReference>
<dbReference type="InterPro" id="IPR001382">
    <property type="entry name" value="Glyco_hydro_47"/>
</dbReference>
<evidence type="ECO:0000256" key="3">
    <source>
        <dbReference type="ARBA" id="ARBA00007658"/>
    </source>
</evidence>
<dbReference type="Pfam" id="PF01532">
    <property type="entry name" value="Glyco_hydro_47"/>
    <property type="match status" value="1"/>
</dbReference>
<evidence type="ECO:0000256" key="6">
    <source>
        <dbReference type="PIRSR" id="PIRSR601382-1"/>
    </source>
</evidence>
<feature type="active site" description="Proton donor" evidence="6">
    <location>
        <position position="193"/>
    </location>
</feature>
<reference evidence="12 13" key="1">
    <citation type="submission" date="2023-08" db="EMBL/GenBank/DDBJ databases">
        <title>Black Yeasts Isolated from many extreme environments.</title>
        <authorList>
            <person name="Coleine C."/>
            <person name="Stajich J.E."/>
            <person name="Selbmann L."/>
        </authorList>
    </citation>
    <scope>NUCLEOTIDE SEQUENCE [LARGE SCALE GENOMIC DNA]</scope>
    <source>
        <strain evidence="12 13">CCFEE 5792</strain>
    </source>
</reference>
<evidence type="ECO:0000256" key="7">
    <source>
        <dbReference type="PIRSR" id="PIRSR601382-2"/>
    </source>
</evidence>
<dbReference type="GO" id="GO:0004571">
    <property type="term" value="F:mannosyl-oligosaccharide 1,2-alpha-mannosidase activity"/>
    <property type="evidence" value="ECO:0007669"/>
    <property type="project" value="InterPro"/>
</dbReference>
<dbReference type="PANTHER" id="PTHR11742">
    <property type="entry name" value="MANNOSYL-OLIGOSACCHARIDE ALPHA-1,2-MANNOSIDASE-RELATED"/>
    <property type="match status" value="1"/>
</dbReference>